<accession>A0AAE0GF83</accession>
<proteinExistence type="predicted"/>
<comment type="caution">
    <text evidence="1">The sequence shown here is derived from an EMBL/GenBank/DDBJ whole genome shotgun (WGS) entry which is preliminary data.</text>
</comment>
<dbReference type="EMBL" id="LGRX02006302">
    <property type="protein sequence ID" value="KAK3276958.1"/>
    <property type="molecule type" value="Genomic_DNA"/>
</dbReference>
<reference evidence="1 2" key="1">
    <citation type="journal article" date="2015" name="Genome Biol. Evol.">
        <title>Comparative Genomics of a Bacterivorous Green Alga Reveals Evolutionary Causalities and Consequences of Phago-Mixotrophic Mode of Nutrition.</title>
        <authorList>
            <person name="Burns J.A."/>
            <person name="Paasch A."/>
            <person name="Narechania A."/>
            <person name="Kim E."/>
        </authorList>
    </citation>
    <scope>NUCLEOTIDE SEQUENCE [LARGE SCALE GENOMIC DNA]</scope>
    <source>
        <strain evidence="1 2">PLY_AMNH</strain>
    </source>
</reference>
<dbReference type="InterPro" id="IPR011043">
    <property type="entry name" value="Gal_Oxase/kelch_b-propeller"/>
</dbReference>
<dbReference type="Proteomes" id="UP001190700">
    <property type="component" value="Unassembled WGS sequence"/>
</dbReference>
<dbReference type="InterPro" id="IPR015915">
    <property type="entry name" value="Kelch-typ_b-propeller"/>
</dbReference>
<organism evidence="1 2">
    <name type="scientific">Cymbomonas tetramitiformis</name>
    <dbReference type="NCBI Taxonomy" id="36881"/>
    <lineage>
        <taxon>Eukaryota</taxon>
        <taxon>Viridiplantae</taxon>
        <taxon>Chlorophyta</taxon>
        <taxon>Pyramimonadophyceae</taxon>
        <taxon>Pyramimonadales</taxon>
        <taxon>Pyramimonadaceae</taxon>
        <taxon>Cymbomonas</taxon>
    </lineage>
</organism>
<dbReference type="AlphaFoldDB" id="A0AAE0GF83"/>
<evidence type="ECO:0000313" key="1">
    <source>
        <dbReference type="EMBL" id="KAK3276958.1"/>
    </source>
</evidence>
<gene>
    <name evidence="1" type="ORF">CYMTET_15005</name>
</gene>
<keyword evidence="2" id="KW-1185">Reference proteome</keyword>
<name>A0AAE0GF83_9CHLO</name>
<dbReference type="SUPFAM" id="SSF50965">
    <property type="entry name" value="Galactose oxidase, central domain"/>
    <property type="match status" value="1"/>
</dbReference>
<protein>
    <submittedName>
        <fullName evidence="1">Uncharacterized protein</fullName>
    </submittedName>
</protein>
<sequence length="154" mass="16760">MDKETTNWVPVDANRVVVVGSDPRVASGSGADPTSFDELHVLNTHDFTQEKIITSGEPPCPRVGHTITSVTINGAKFLLLLGGCSPHDADDQLRFNLRSQEIKECEVHLLQIGVWRWFEPCLTGTGPKLKQVWPHVSARALASPAVASLFPPSP</sequence>
<evidence type="ECO:0000313" key="2">
    <source>
        <dbReference type="Proteomes" id="UP001190700"/>
    </source>
</evidence>
<dbReference type="Gene3D" id="2.120.10.80">
    <property type="entry name" value="Kelch-type beta propeller"/>
    <property type="match status" value="1"/>
</dbReference>